<dbReference type="FunFam" id="1.25.10.10:FF:000162">
    <property type="entry name" value="GCN1, eIF2 alpha kinase activator homolog"/>
    <property type="match status" value="1"/>
</dbReference>
<gene>
    <name evidence="7" type="ORF">PMEA_00025148</name>
</gene>
<dbReference type="GO" id="GO:0006417">
    <property type="term" value="P:regulation of translation"/>
    <property type="evidence" value="ECO:0007669"/>
    <property type="project" value="TreeGrafter"/>
</dbReference>
<dbReference type="InterPro" id="IPR021133">
    <property type="entry name" value="HEAT_type_2"/>
</dbReference>
<keyword evidence="8" id="KW-1185">Reference proteome</keyword>
<dbReference type="Proteomes" id="UP001159428">
    <property type="component" value="Unassembled WGS sequence"/>
</dbReference>
<feature type="repeat" description="HEAT" evidence="4">
    <location>
        <begin position="2044"/>
        <end position="2081"/>
    </location>
</feature>
<dbReference type="PANTHER" id="PTHR23346:SF7">
    <property type="entry name" value="STALLED RIBOSOME SENSOR GCN1"/>
    <property type="match status" value="1"/>
</dbReference>
<comment type="caution">
    <text evidence="7">The sequence shown here is derived from an EMBL/GenBank/DDBJ whole genome shotgun (WGS) entry which is preliminary data.</text>
</comment>
<feature type="repeat" description="HEAT" evidence="4">
    <location>
        <begin position="1578"/>
        <end position="1615"/>
    </location>
</feature>
<name>A0AAU9XMV5_9CNID</name>
<protein>
    <recommendedName>
        <fullName evidence="6">TOG domain-containing protein</fullName>
    </recommendedName>
</protein>
<evidence type="ECO:0000256" key="4">
    <source>
        <dbReference type="PROSITE-ProRule" id="PRU00103"/>
    </source>
</evidence>
<comment type="similarity">
    <text evidence="1">Belongs to the GCN1 family.</text>
</comment>
<dbReference type="InterPro" id="IPR011989">
    <property type="entry name" value="ARM-like"/>
</dbReference>
<dbReference type="FunFam" id="1.25.10.10:FF:000096">
    <property type="entry name" value="eIF-2-alpha kinase activator gcn1"/>
    <property type="match status" value="1"/>
</dbReference>
<reference evidence="7 8" key="1">
    <citation type="submission" date="2022-05" db="EMBL/GenBank/DDBJ databases">
        <authorList>
            <consortium name="Genoscope - CEA"/>
            <person name="William W."/>
        </authorList>
    </citation>
    <scope>NUCLEOTIDE SEQUENCE [LARGE SCALE GENOMIC DNA]</scope>
</reference>
<evidence type="ECO:0000256" key="2">
    <source>
        <dbReference type="ARBA" id="ARBA00022553"/>
    </source>
</evidence>
<feature type="repeat" description="HEAT" evidence="4">
    <location>
        <begin position="1697"/>
        <end position="1735"/>
    </location>
</feature>
<dbReference type="Pfam" id="PF23271">
    <property type="entry name" value="HEAT_GCN1"/>
    <property type="match status" value="1"/>
</dbReference>
<dbReference type="GO" id="GO:0005829">
    <property type="term" value="C:cytosol"/>
    <property type="evidence" value="ECO:0007669"/>
    <property type="project" value="TreeGrafter"/>
</dbReference>
<evidence type="ECO:0000259" key="6">
    <source>
        <dbReference type="SMART" id="SM01349"/>
    </source>
</evidence>
<dbReference type="Pfam" id="PF24984">
    <property type="entry name" value="HEAT_EF3_GNC1"/>
    <property type="match status" value="1"/>
</dbReference>
<proteinExistence type="inferred from homology"/>
<feature type="domain" description="TOG" evidence="6">
    <location>
        <begin position="1401"/>
        <end position="1637"/>
    </location>
</feature>
<dbReference type="FunFam" id="1.25.10.10:FF:000090">
    <property type="entry name" value="eIF-2-alpha kinase activator GCN1"/>
    <property type="match status" value="1"/>
</dbReference>
<feature type="region of interest" description="Disordered" evidence="5">
    <location>
        <begin position="636"/>
        <end position="655"/>
    </location>
</feature>
<dbReference type="InterPro" id="IPR056810">
    <property type="entry name" value="GNC1-like_N"/>
</dbReference>
<evidence type="ECO:0000313" key="7">
    <source>
        <dbReference type="EMBL" id="CAH3151342.1"/>
    </source>
</evidence>
<dbReference type="Pfam" id="PF25801">
    <property type="entry name" value="HEAT_GCN1_C_2"/>
    <property type="match status" value="1"/>
</dbReference>
<dbReference type="SMART" id="SM01349">
    <property type="entry name" value="TOG"/>
    <property type="match status" value="1"/>
</dbReference>
<dbReference type="Gene3D" id="1.25.10.10">
    <property type="entry name" value="Leucine-rich Repeat Variant"/>
    <property type="match status" value="8"/>
</dbReference>
<dbReference type="InterPro" id="IPR016024">
    <property type="entry name" value="ARM-type_fold"/>
</dbReference>
<accession>A0AAU9XMV5</accession>
<sequence>MDCGLKKYVAKMAAEVIEILKKCVNKITSSSTKERRHVCEELLLPCIQKQDFSEAGVKAVIKLIFLTQHRYRDNQSRRGVEEVLRVLAEKQSVNAVKYFCIVFSDVEKHITSSAQSYVNSGSNLVLLCWSCVLARHVYSKTELCKDAQWIRLVQVQCLALHGVLSAGTACVCEAGKKKLYKVWREVPGITFKYAEAISKLEASQENCCLTGLLFNFCTKNKDVETIGKFKKTLLEMYVKAVINSKTRPSHHVLVNISPLLSHVTHDDFSSLILPALQKSLLRNPEVVLESAAYLISSVSIDLSKYALDICKNTVGQLRAKEELHRQEATLILKNLAHQCSDPGAMEELINYLFAVLNGSEGKLTQWNDRVGVLQGIKSLEHHSVSGNASVQALSQLVAEKLVKYLQQEVHEGAVVYGLSVLSHWCTHFSTQVPKVLVDAFKKGMTNKNSTTAVRTGYLQCMTGAFQGNTLLQGMEILPQLLQTIEKASGQPNQAAIVTEGLLAASILIKLSLADVQAESKLGSFWTTFLDIKKQLFVSDKFLNFASEEALLLLVSVIERLVLSHGQRLNKSNSQPWYRALVFLLTHSAWKVRQNAQSCVQRLFNALGESALELQCLLLKELSKLIAQQKHHVTDSSVPIMNGDAPQGGSPNDAGRTNISHRILVSSLCCLTLSLVKSNPDLSEETKDKIALQILSDAHHPAIVSCKGELWMRIVRSLGIETQGFVERHVDAIMEMIVSSSTSQQCSQNMLHAMAGLAPKVILPRVVKHSSVCLAKPSFQQVTMEEHAILFTPEGEIHNTSVLESVRVAEAGKKQNMKKESKAYSYEDQLWEKDIRESIKKKKKAEGKLSGKDEMSQKEKEIFEAQLMKEAEIRDRLKELQREVVQVGSLLETAITANPNAMRMYTPTILTTLLPLLQSPLTAPVMIPVLVKLGKSAFNDDQEHLAELVGYVTLRLLKPMCRIDQAWCEEDLLSATKRVISVLHSTSVPDLNTVGSSSSDSLTELLSAPAFAFCFPFLRCVLRDGGKNVKGNEDLRQQALQIVAEHCKLRANNDDDDEEDEQDENDPALLPREEMLYLLTEIISTSADTIKGSRLQQLASLSLVELCKATSGEYGCATAAPGEISVLLNSLESPAASLRFATLQGLLVLTYLLSTRDHGTSQTARLVRRLWVAKFDVDEENAKLAERLWQEVGFTAPEPLCSALLDDVVHDVEIIRKAAAPALAAAINEHPDVASAILQQLVDLYDVKLKVPPPVVDSLGRVVPADNMDPWDARCGIALALGEISPTLSEEEVPPLFVFFVPTGLGDHHLEVRKHMLNAALKAVNDHGKANIALLLPVFEQFLDMAPDTSAHDTIRQSVIILMGCLARHLDKDDPKVRPIVGKLLNALSTPSQQVQEAVANCLPPLVPAIKSESPDMVKNLLNQLLDSTVYGERKGAAYGLAGLVKGLGILFLKQLNIMSTLQEAIQDKKNYRHREGALFAYEMLCTMLGRLFEPYVVHVLPNLLLCFGDGNQYVREATDDTARAVMKNLSAHGVKLVLPSLLAALEEDSWRTKTGVVELLGAMAFCAPKQLSSCLPSIVPRLCEVLTDSHMKVQKAGAQALRQIGSVIRNPEILAISSVLLEALMDPSTKTAPCLQVLLQTSFVHFIDAPSLALIMPVLQRALSERSTETKKMAAQIIGNMCSLTDKKDLAPYLGAVVPGLKQALLDPVPEVRAVSSRALGALVRGMGEECFEDLLPWLMETLTSENSSVDRSGAAQGLGEVLCAMGTNRLEKLMPEVISTTERVDLAPHVREGYLMLYIYLPSTFKDDFIPFVGPVIPSVLKGLADESEYVRDTSLKAGQRIVNLYANTAIELFLPELEKGLFDDNWRIRHSSVQLLGDLLYKISGVTGKMSTEGKEDDNFGTSQSNQAIIESLGAERRNRVLSGLYMGRSDVSLMVRQAALHVWKVVVPNTPRILREILPTLFSLLLGCLASTSYDKRQVAARTLGDLVRKLGERVLPEIIPILERGLDSDKSDERQGVCIGLSEIVSSTSKEQVIQYVDSLVPTVRRALIDPLPEVRVAAAKTFDQLHNTIGAKALDDILPDLLKKMDDPSLSEYALDGLRQVMAVKSRVVLPFLVPQLITPPVNTRALAILSAVAGDALTRHLNRILPAMLKAIQDCFGTEHEKEELEGASSLVLSVEDDAGIRTIMDELMAASKDPVPGMRRAAVSLMHTFCQETKADYSQFIPALFRGIINLMNDSDELVVEMSWNALNAVTKRLEASEQLQYISHVRQAVKYVSDEVKDGDLPGFCLPKKGIAPILPIFREGILNGTPELKEQAAKGLGEVISLTSATALRPFVVNITGPLIRILGDRFTWNVKVAVLQTLGLLLGKVGAMLKPFLPQLQTTFIKALNDPNREVRVRAASALQKLIKLHTRVDPLFTELHNGVKNTEDNTIRETLLQALRGVIAGAGQKMGDPIRKTLTTTLLDLLGHGDDNIRVAAGGCIGSLALIVPDTELEYIINDHLIVNDPTVDWTVRHGHAIALSAVLHDAAERMVSLGLFEVVTDMAVAHANTDRIPICSSGVRCLGFILAHSVVQCIPPSTEVLETLLKVLQEGANDVKTIAAASLQHVARRSPASLDNALLKVIVPALLASSKEKNTIVKSSAESALLYVLRLREGESALQSCCRIFDATTAEGIQDLCRKSLRRLATQEEDPDELETFFSSVDQG</sequence>
<keyword evidence="2" id="KW-0597">Phosphoprotein</keyword>
<evidence type="ECO:0000256" key="5">
    <source>
        <dbReference type="SAM" id="MobiDB-lite"/>
    </source>
</evidence>
<dbReference type="SUPFAM" id="SSF48371">
    <property type="entry name" value="ARM repeat"/>
    <property type="match status" value="4"/>
</dbReference>
<evidence type="ECO:0000256" key="3">
    <source>
        <dbReference type="ARBA" id="ARBA00022737"/>
    </source>
</evidence>
<dbReference type="InterPro" id="IPR034085">
    <property type="entry name" value="TOG"/>
</dbReference>
<dbReference type="Pfam" id="PF24987">
    <property type="entry name" value="HEAT_EF3_N"/>
    <property type="match status" value="1"/>
</dbReference>
<dbReference type="EMBL" id="CALNXJ010000049">
    <property type="protein sequence ID" value="CAH3151342.1"/>
    <property type="molecule type" value="Genomic_DNA"/>
</dbReference>
<evidence type="ECO:0000313" key="8">
    <source>
        <dbReference type="Proteomes" id="UP001159428"/>
    </source>
</evidence>
<keyword evidence="3" id="KW-0677">Repeat</keyword>
<dbReference type="InterPro" id="IPR057546">
    <property type="entry name" value="HEAT_GCN1"/>
</dbReference>
<dbReference type="PROSITE" id="PS50077">
    <property type="entry name" value="HEAT_REPEAT"/>
    <property type="match status" value="3"/>
</dbReference>
<dbReference type="Pfam" id="PF24993">
    <property type="entry name" value="GNC1_N"/>
    <property type="match status" value="1"/>
</dbReference>
<organism evidence="7 8">
    <name type="scientific">Pocillopora meandrina</name>
    <dbReference type="NCBI Taxonomy" id="46732"/>
    <lineage>
        <taxon>Eukaryota</taxon>
        <taxon>Metazoa</taxon>
        <taxon>Cnidaria</taxon>
        <taxon>Anthozoa</taxon>
        <taxon>Hexacorallia</taxon>
        <taxon>Scleractinia</taxon>
        <taxon>Astrocoeniina</taxon>
        <taxon>Pocilloporidae</taxon>
        <taxon>Pocillopora</taxon>
    </lineage>
</organism>
<dbReference type="GO" id="GO:0019887">
    <property type="term" value="F:protein kinase regulator activity"/>
    <property type="evidence" value="ECO:0007669"/>
    <property type="project" value="TreeGrafter"/>
</dbReference>
<dbReference type="GO" id="GO:0034198">
    <property type="term" value="P:cellular response to amino acid starvation"/>
    <property type="evidence" value="ECO:0007669"/>
    <property type="project" value="TreeGrafter"/>
</dbReference>
<dbReference type="PANTHER" id="PTHR23346">
    <property type="entry name" value="TRANSLATIONAL ACTIVATOR GCN1-RELATED"/>
    <property type="match status" value="1"/>
</dbReference>
<evidence type="ECO:0000256" key="1">
    <source>
        <dbReference type="ARBA" id="ARBA00007366"/>
    </source>
</evidence>